<dbReference type="EMBL" id="JAPDIA010000009">
    <property type="protein sequence ID" value="MDG0813823.1"/>
    <property type="molecule type" value="Genomic_DNA"/>
</dbReference>
<dbReference type="PANTHER" id="PTHR11280">
    <property type="entry name" value="GLUCOSAMINE-6-PHOSPHATE ISOMERASE"/>
    <property type="match status" value="1"/>
</dbReference>
<evidence type="ECO:0000313" key="6">
    <source>
        <dbReference type="Proteomes" id="UP001153404"/>
    </source>
</evidence>
<name>A0A9X4QWR2_9BACL</name>
<dbReference type="InterPro" id="IPR006148">
    <property type="entry name" value="Glc/Gal-6P_isomerase"/>
</dbReference>
<dbReference type="GO" id="GO:0042802">
    <property type="term" value="F:identical protein binding"/>
    <property type="evidence" value="ECO:0007669"/>
    <property type="project" value="TreeGrafter"/>
</dbReference>
<dbReference type="GO" id="GO:0006046">
    <property type="term" value="P:N-acetylglucosamine catabolic process"/>
    <property type="evidence" value="ECO:0007669"/>
    <property type="project" value="UniProtKB-UniRule"/>
</dbReference>
<dbReference type="GO" id="GO:0005975">
    <property type="term" value="P:carbohydrate metabolic process"/>
    <property type="evidence" value="ECO:0007669"/>
    <property type="project" value="InterPro"/>
</dbReference>
<evidence type="ECO:0000256" key="3">
    <source>
        <dbReference type="NCBIfam" id="TIGR00502"/>
    </source>
</evidence>
<reference evidence="5" key="1">
    <citation type="submission" date="2022-10" db="EMBL/GenBank/DDBJ databases">
        <title>Comparative genomic analysis of Cohnella hashimotonis sp. nov., isolated from the International Space Station.</title>
        <authorList>
            <person name="Simpson A."/>
            <person name="Venkateswaran K."/>
        </authorList>
    </citation>
    <scope>NUCLEOTIDE SEQUENCE</scope>
    <source>
        <strain evidence="5">DSM 28161</strain>
    </source>
</reference>
<protein>
    <recommendedName>
        <fullName evidence="3">Glucosamine-6-phosphate deaminase</fullName>
        <ecNumber evidence="3">3.5.99.6</ecNumber>
    </recommendedName>
</protein>
<dbReference type="AlphaFoldDB" id="A0A9X4QWR2"/>
<dbReference type="Pfam" id="PF01182">
    <property type="entry name" value="Glucosamine_iso"/>
    <property type="match status" value="1"/>
</dbReference>
<dbReference type="GO" id="GO:0019262">
    <property type="term" value="P:N-acetylneuraminate catabolic process"/>
    <property type="evidence" value="ECO:0007669"/>
    <property type="project" value="TreeGrafter"/>
</dbReference>
<dbReference type="PANTHER" id="PTHR11280:SF5">
    <property type="entry name" value="GLUCOSAMINE-6-PHOSPHATE ISOMERASE"/>
    <property type="match status" value="1"/>
</dbReference>
<evidence type="ECO:0000256" key="1">
    <source>
        <dbReference type="ARBA" id="ARBA00022801"/>
    </source>
</evidence>
<proteinExistence type="predicted"/>
<dbReference type="NCBIfam" id="TIGR00502">
    <property type="entry name" value="nagB"/>
    <property type="match status" value="1"/>
</dbReference>
<evidence type="ECO:0000313" key="5">
    <source>
        <dbReference type="EMBL" id="MDG0813823.1"/>
    </source>
</evidence>
<dbReference type="Gene3D" id="3.40.50.1360">
    <property type="match status" value="1"/>
</dbReference>
<dbReference type="EC" id="3.5.99.6" evidence="3"/>
<accession>A0A9X4QWR2</accession>
<keyword evidence="1 5" id="KW-0378">Hydrolase</keyword>
<dbReference type="Proteomes" id="UP001153404">
    <property type="component" value="Unassembled WGS sequence"/>
</dbReference>
<gene>
    <name evidence="5" type="primary">nagB</name>
    <name evidence="5" type="ORF">OMP40_34500</name>
</gene>
<dbReference type="GO" id="GO:0004342">
    <property type="term" value="F:glucosamine-6-phosphate deaminase activity"/>
    <property type="evidence" value="ECO:0007669"/>
    <property type="project" value="UniProtKB-UniRule"/>
</dbReference>
<keyword evidence="2" id="KW-0119">Carbohydrate metabolism</keyword>
<feature type="domain" description="Glucosamine/galactosamine-6-phosphate isomerase" evidence="4">
    <location>
        <begin position="84"/>
        <end position="301"/>
    </location>
</feature>
<dbReference type="GO" id="GO:0006043">
    <property type="term" value="P:glucosamine catabolic process"/>
    <property type="evidence" value="ECO:0007669"/>
    <property type="project" value="TreeGrafter"/>
</dbReference>
<dbReference type="CDD" id="cd01399">
    <property type="entry name" value="GlcN6P_deaminase"/>
    <property type="match status" value="1"/>
</dbReference>
<dbReference type="GO" id="GO:0005737">
    <property type="term" value="C:cytoplasm"/>
    <property type="evidence" value="ECO:0007669"/>
    <property type="project" value="TreeGrafter"/>
</dbReference>
<evidence type="ECO:0000256" key="2">
    <source>
        <dbReference type="ARBA" id="ARBA00023277"/>
    </source>
</evidence>
<dbReference type="InterPro" id="IPR004547">
    <property type="entry name" value="Glucosamine6P_isomerase"/>
</dbReference>
<dbReference type="InterPro" id="IPR037171">
    <property type="entry name" value="NagB/RpiA_transferase-like"/>
</dbReference>
<evidence type="ECO:0000259" key="4">
    <source>
        <dbReference type="Pfam" id="PF01182"/>
    </source>
</evidence>
<dbReference type="SUPFAM" id="SSF100950">
    <property type="entry name" value="NagB/RpiA/CoA transferase-like"/>
    <property type="match status" value="1"/>
</dbReference>
<organism evidence="5 6">
    <name type="scientific">Cohnella rhizosphaerae</name>
    <dbReference type="NCBI Taxonomy" id="1457232"/>
    <lineage>
        <taxon>Bacteria</taxon>
        <taxon>Bacillati</taxon>
        <taxon>Bacillota</taxon>
        <taxon>Bacilli</taxon>
        <taxon>Bacillales</taxon>
        <taxon>Paenibacillaceae</taxon>
        <taxon>Cohnella</taxon>
    </lineage>
</organism>
<comment type="caution">
    <text evidence="5">The sequence shown here is derived from an EMBL/GenBank/DDBJ whole genome shotgun (WGS) entry which is preliminary data.</text>
</comment>
<keyword evidence="6" id="KW-1185">Reference proteome</keyword>
<sequence>MRPAVSGGDAFHAEQVADAANKANPERAVKPANAAKADNAASAADTGNAANTVNAAYAVNPAGAAKAGAERMAGGVRVAVLPSADEAERHVAALFAAQLRRKPDSVLGLATGGTPVGVYRALVAAHRAGEADFGKARTFNLDEYAGVPPSHPQSYAAYMRTHLFDHVNLSPDRTHLPEGDADRAEDACRLYDALYRYYGPADLQLLGIGANGHIGFNEPGFVSATGGTQVVRLAESTRRANARFFGEGEQVPAYALTMSAGRILQARSIVLLATGAAKAAIVARALEGPIGTDCPASLLQLHPDATVVLDLEAAGALAPERG</sequence>